<organism evidence="2 4">
    <name type="scientific">Rhodamnia argentea</name>
    <dbReference type="NCBI Taxonomy" id="178133"/>
    <lineage>
        <taxon>Eukaryota</taxon>
        <taxon>Viridiplantae</taxon>
        <taxon>Streptophyta</taxon>
        <taxon>Embryophyta</taxon>
        <taxon>Tracheophyta</taxon>
        <taxon>Spermatophyta</taxon>
        <taxon>Magnoliopsida</taxon>
        <taxon>eudicotyledons</taxon>
        <taxon>Gunneridae</taxon>
        <taxon>Pentapetalae</taxon>
        <taxon>rosids</taxon>
        <taxon>malvids</taxon>
        <taxon>Myrtales</taxon>
        <taxon>Myrtaceae</taxon>
        <taxon>Myrtoideae</taxon>
        <taxon>Myrteae</taxon>
        <taxon>Australasian group</taxon>
        <taxon>Rhodamnia</taxon>
    </lineage>
</organism>
<evidence type="ECO:0000313" key="4">
    <source>
        <dbReference type="RefSeq" id="XP_030545268.1"/>
    </source>
</evidence>
<gene>
    <name evidence="3 4" type="primary">LOC115751476</name>
</gene>
<dbReference type="KEGG" id="rarg:115751476"/>
<feature type="compositionally biased region" description="Pro residues" evidence="1">
    <location>
        <begin position="116"/>
        <end position="125"/>
    </location>
</feature>
<dbReference type="Proteomes" id="UP000827889">
    <property type="component" value="Chromosome 5"/>
</dbReference>
<dbReference type="PANTHER" id="PTHR33384">
    <property type="entry name" value="EXPRESSED PROTEIN"/>
    <property type="match status" value="1"/>
</dbReference>
<reference evidence="3 4" key="1">
    <citation type="submission" date="2025-04" db="UniProtKB">
        <authorList>
            <consortium name="RefSeq"/>
        </authorList>
    </citation>
    <scope>IDENTIFICATION</scope>
</reference>
<dbReference type="RefSeq" id="XP_030545268.1">
    <property type="nucleotide sequence ID" value="XM_030689408.1"/>
</dbReference>
<feature type="region of interest" description="Disordered" evidence="1">
    <location>
        <begin position="115"/>
        <end position="145"/>
    </location>
</feature>
<keyword evidence="2" id="KW-1185">Reference proteome</keyword>
<dbReference type="GeneID" id="115751476"/>
<dbReference type="PANTHER" id="PTHR33384:SF1">
    <property type="entry name" value="EXPRESSED PROTEIN"/>
    <property type="match status" value="1"/>
</dbReference>
<evidence type="ECO:0000313" key="2">
    <source>
        <dbReference type="Proteomes" id="UP000827889"/>
    </source>
</evidence>
<accession>A0A8B8QFE1</accession>
<proteinExistence type="predicted"/>
<dbReference type="RefSeq" id="XP_030545262.1">
    <property type="nucleotide sequence ID" value="XM_030689402.1"/>
</dbReference>
<name>A0A8B8QFE1_9MYRT</name>
<evidence type="ECO:0000313" key="3">
    <source>
        <dbReference type="RefSeq" id="XP_030545262.1"/>
    </source>
</evidence>
<protein>
    <submittedName>
        <fullName evidence="3 4">Uncharacterized protein LOC115751476</fullName>
    </submittedName>
</protein>
<dbReference type="OrthoDB" id="1917254at2759"/>
<dbReference type="AlphaFoldDB" id="A0A8B8QFE1"/>
<feature type="compositionally biased region" description="Low complexity" evidence="1">
    <location>
        <begin position="126"/>
        <end position="137"/>
    </location>
</feature>
<evidence type="ECO:0000256" key="1">
    <source>
        <dbReference type="SAM" id="MobiDB-lite"/>
    </source>
</evidence>
<sequence>MNPCSIQQSAFVSREEMRREAVVCPKPRRLNLLSATIHEHHPVRPFRWHLGSQAELSDLRAGTEVLEIILTKGGNGMEEFSAQMASSPPFFCGSPPSRVANPLIKDDRFGDDSFPPFSPLSPIPAPSGLSSSPSSSSRKGGCVRASFGNKPAVRVEGFDCLNRDRRNCGIPALA</sequence>